<dbReference type="PANTHER" id="PTHR46292:SF1">
    <property type="entry name" value="COILED-COIL DOMAIN-CONTAINING PROTEIN 102A"/>
    <property type="match status" value="1"/>
</dbReference>
<organism evidence="4 5">
    <name type="scientific">Wuchereria bancrofti</name>
    <dbReference type="NCBI Taxonomy" id="6293"/>
    <lineage>
        <taxon>Eukaryota</taxon>
        <taxon>Metazoa</taxon>
        <taxon>Ecdysozoa</taxon>
        <taxon>Nematoda</taxon>
        <taxon>Chromadorea</taxon>
        <taxon>Rhabditida</taxon>
        <taxon>Spirurina</taxon>
        <taxon>Spiruromorpha</taxon>
        <taxon>Filarioidea</taxon>
        <taxon>Onchocercidae</taxon>
        <taxon>Wuchereria</taxon>
    </lineage>
</organism>
<evidence type="ECO:0000256" key="1">
    <source>
        <dbReference type="ARBA" id="ARBA00023054"/>
    </source>
</evidence>
<feature type="transmembrane region" description="Helical" evidence="3">
    <location>
        <begin position="251"/>
        <end position="273"/>
    </location>
</feature>
<dbReference type="OrthoDB" id="5984396at2759"/>
<accession>A0A3P7EUV3</accession>
<feature type="transmembrane region" description="Helical" evidence="3">
    <location>
        <begin position="208"/>
        <end position="231"/>
    </location>
</feature>
<keyword evidence="1 2" id="KW-0175">Coiled coil</keyword>
<proteinExistence type="predicted"/>
<evidence type="ECO:0008006" key="6">
    <source>
        <dbReference type="Google" id="ProtNLM"/>
    </source>
</evidence>
<dbReference type="AlphaFoldDB" id="A0A3P7EUV3"/>
<dbReference type="PANTHER" id="PTHR46292">
    <property type="entry name" value="COILED-COIL DOMAIN-CONTAINING PROTEIN 102A"/>
    <property type="match status" value="1"/>
</dbReference>
<name>A0A3P7EUV3_WUCBA</name>
<reference evidence="4 5" key="1">
    <citation type="submission" date="2018-11" db="EMBL/GenBank/DDBJ databases">
        <authorList>
            <consortium name="Pathogen Informatics"/>
        </authorList>
    </citation>
    <scope>NUCLEOTIDE SEQUENCE [LARGE SCALE GENOMIC DNA]</scope>
</reference>
<evidence type="ECO:0000313" key="4">
    <source>
        <dbReference type="EMBL" id="VDM19989.1"/>
    </source>
</evidence>
<keyword evidence="3" id="KW-0812">Transmembrane</keyword>
<evidence type="ECO:0000313" key="5">
    <source>
        <dbReference type="Proteomes" id="UP000270924"/>
    </source>
</evidence>
<protein>
    <recommendedName>
        <fullName evidence="6">MARVEL domain-containing protein</fullName>
    </recommendedName>
</protein>
<evidence type="ECO:0000256" key="3">
    <source>
        <dbReference type="SAM" id="Phobius"/>
    </source>
</evidence>
<keyword evidence="3" id="KW-1133">Transmembrane helix</keyword>
<feature type="transmembrane region" description="Helical" evidence="3">
    <location>
        <begin position="285"/>
        <end position="306"/>
    </location>
</feature>
<keyword evidence="5" id="KW-1185">Reference proteome</keyword>
<sequence length="612" mass="71243">MYNNPTCVQSNTTVSTTSVPATLPDYSTYVPYSINLINDRAVMSSYYGGVHTSQSAAYRTYRSYLQLDTSPALYRQARTVPTRALPPKIYKMMYAKRNRGYAIDPYFFNAGQYRSYSGPWKDARKCPMYRKKKGPSGRIETYQESEFGGNPIDRQPRYYHGLYRVQWDMQRTALRRIRPYYAPSYATYPPSIMNAVSRKGKYNERYSIMMRVAIKAIELLLGAAIVGFIIAPVRELSLYTFVKMTHTEWQGLVLAVSGSFSALCLIMLFGSFFSYRYVLWRRFDYLISLIGSFGYLFVGAIEAYYATCYPPDSKKIGLVCHRLEWIIATIHCTIFLESVRIFATNSTWGRCQHTDWDACELARLQELNEARQRAAQMEKTMRWWSECTASWRQKWSTVRNERNRAREEGHSLREENKKLLSAKRAVEAENSRMKAHIHLLQKERIASRMPLEVNSPPQTPSVTLDEECQARPEYMHVSTVTDHQLDVSYSRWMRLNGSQGKLFESMRRLENRCSELQTELMMMEAKCTELEASRVAAKEEIEELKRFQEQTSFNSGTIPQKDAREIEAIKSERDEALSEVQTLKMEKEYLMQQLKMLKITMEENEPEPPRPI</sequence>
<dbReference type="Proteomes" id="UP000270924">
    <property type="component" value="Unassembled WGS sequence"/>
</dbReference>
<gene>
    <name evidence="4" type="ORF">WBA_LOCUS10955</name>
</gene>
<feature type="coiled-coil region" evidence="2">
    <location>
        <begin position="412"/>
        <end position="443"/>
    </location>
</feature>
<evidence type="ECO:0000256" key="2">
    <source>
        <dbReference type="SAM" id="Coils"/>
    </source>
</evidence>
<dbReference type="InParanoid" id="A0A3P7EUV3"/>
<feature type="coiled-coil region" evidence="2">
    <location>
        <begin position="506"/>
        <end position="593"/>
    </location>
</feature>
<dbReference type="EMBL" id="UYWW01012244">
    <property type="protein sequence ID" value="VDM19989.1"/>
    <property type="molecule type" value="Genomic_DNA"/>
</dbReference>
<keyword evidence="3" id="KW-0472">Membrane</keyword>